<dbReference type="PANTHER" id="PTHR36115:SF4">
    <property type="entry name" value="MEMBRANE PROTEIN"/>
    <property type="match status" value="1"/>
</dbReference>
<evidence type="ECO:0000256" key="2">
    <source>
        <dbReference type="ARBA" id="ARBA00022475"/>
    </source>
</evidence>
<accession>A0ABX5ZYD7</accession>
<evidence type="ECO:0000313" key="10">
    <source>
        <dbReference type="Proteomes" id="UP000324308"/>
    </source>
</evidence>
<feature type="domain" description="RDD" evidence="8">
    <location>
        <begin position="129"/>
        <end position="264"/>
    </location>
</feature>
<organism evidence="9 10">
    <name type="scientific">Streptomyces tendae</name>
    <dbReference type="NCBI Taxonomy" id="1932"/>
    <lineage>
        <taxon>Bacteria</taxon>
        <taxon>Bacillati</taxon>
        <taxon>Actinomycetota</taxon>
        <taxon>Actinomycetes</taxon>
        <taxon>Kitasatosporales</taxon>
        <taxon>Streptomycetaceae</taxon>
        <taxon>Streptomyces</taxon>
    </lineage>
</organism>
<dbReference type="InterPro" id="IPR010432">
    <property type="entry name" value="RDD"/>
</dbReference>
<feature type="transmembrane region" description="Helical" evidence="7">
    <location>
        <begin position="135"/>
        <end position="154"/>
    </location>
</feature>
<evidence type="ECO:0000256" key="6">
    <source>
        <dbReference type="SAM" id="MobiDB-lite"/>
    </source>
</evidence>
<dbReference type="RefSeq" id="WP_150156654.1">
    <property type="nucleotide sequence ID" value="NZ_CP043959.1"/>
</dbReference>
<evidence type="ECO:0000256" key="1">
    <source>
        <dbReference type="ARBA" id="ARBA00004651"/>
    </source>
</evidence>
<evidence type="ECO:0000313" key="9">
    <source>
        <dbReference type="EMBL" id="QER89172.1"/>
    </source>
</evidence>
<keyword evidence="3 7" id="KW-0812">Transmembrane</keyword>
<evidence type="ECO:0000256" key="4">
    <source>
        <dbReference type="ARBA" id="ARBA00022989"/>
    </source>
</evidence>
<evidence type="ECO:0000259" key="8">
    <source>
        <dbReference type="Pfam" id="PF06271"/>
    </source>
</evidence>
<feature type="compositionally biased region" description="Gly residues" evidence="6">
    <location>
        <begin position="58"/>
        <end position="118"/>
    </location>
</feature>
<dbReference type="Pfam" id="PF06271">
    <property type="entry name" value="RDD"/>
    <property type="match status" value="1"/>
</dbReference>
<dbReference type="PANTHER" id="PTHR36115">
    <property type="entry name" value="PROLINE-RICH ANTIGEN HOMOLOG-RELATED"/>
    <property type="match status" value="1"/>
</dbReference>
<reference evidence="9 10" key="1">
    <citation type="submission" date="2019-09" db="EMBL/GenBank/DDBJ databases">
        <title>Draft genome sequence of the Ebosin-producing strain Streptomyces sp. 139.</title>
        <authorList>
            <person name="Ai L."/>
            <person name="Geng M."/>
            <person name="Ma M."/>
            <person name="Bai L."/>
        </authorList>
    </citation>
    <scope>NUCLEOTIDE SEQUENCE [LARGE SCALE GENOMIC DNA]</scope>
    <source>
        <strain evidence="9 10">139</strain>
    </source>
</reference>
<keyword evidence="2" id="KW-1003">Cell membrane</keyword>
<feature type="transmembrane region" description="Helical" evidence="7">
    <location>
        <begin position="174"/>
        <end position="193"/>
    </location>
</feature>
<gene>
    <name evidence="9" type="ORF">F3L20_27865</name>
</gene>
<dbReference type="InterPro" id="IPR051791">
    <property type="entry name" value="Pra-immunoreactive"/>
</dbReference>
<proteinExistence type="predicted"/>
<keyword evidence="10" id="KW-1185">Reference proteome</keyword>
<keyword evidence="5 7" id="KW-0472">Membrane</keyword>
<feature type="transmembrane region" description="Helical" evidence="7">
    <location>
        <begin position="228"/>
        <end position="251"/>
    </location>
</feature>
<evidence type="ECO:0000256" key="5">
    <source>
        <dbReference type="ARBA" id="ARBA00023136"/>
    </source>
</evidence>
<comment type="subcellular location">
    <subcellularLocation>
        <location evidence="1">Cell membrane</location>
        <topology evidence="1">Multi-pass membrane protein</topology>
    </subcellularLocation>
</comment>
<evidence type="ECO:0000256" key="3">
    <source>
        <dbReference type="ARBA" id="ARBA00022692"/>
    </source>
</evidence>
<dbReference type="EMBL" id="CP043959">
    <property type="protein sequence ID" value="QER89172.1"/>
    <property type="molecule type" value="Genomic_DNA"/>
</dbReference>
<evidence type="ECO:0000256" key="7">
    <source>
        <dbReference type="SAM" id="Phobius"/>
    </source>
</evidence>
<keyword evidence="4 7" id="KW-1133">Transmembrane helix</keyword>
<feature type="region of interest" description="Disordered" evidence="6">
    <location>
        <begin position="1"/>
        <end position="118"/>
    </location>
</feature>
<feature type="compositionally biased region" description="Basic and acidic residues" evidence="6">
    <location>
        <begin position="17"/>
        <end position="31"/>
    </location>
</feature>
<protein>
    <submittedName>
        <fullName evidence="9">RDD family protein</fullName>
    </submittedName>
</protein>
<dbReference type="Proteomes" id="UP000324308">
    <property type="component" value="Chromosome"/>
</dbReference>
<name>A0ABX5ZYD7_STRTE</name>
<sequence length="272" mass="27719">MTTEPPHGSGQQPPDEDPFRKQPPPDEDPFRKQPPPGAPGPGSGSPYDTPGGTPPPGQGGSSPYGGAGGPYEGAGGPQGGDPYGGGGPGGPSGGGGPYGGGPPGGGPYGGGPYGGAPGGDPLAGMPPLADSARRTLARIIDMILVGIVVWLLTWPVGVSEYNFDGDRVNVGNGFAQSVIAAVLYIAYDTFMAVRFGRTLGKKWLGMRVANLSDGNNPSVQTALIRAAVLWLPFAFCCACVWTVIAGGWSFFDRPYKQGLHDKAARTVVVSTR</sequence>